<name>A0AAV2VN11_9VIBR</name>
<gene>
    <name evidence="8" type="ORF">VIBNISOn1_1670035</name>
</gene>
<dbReference type="EMBL" id="CAOF01000076">
    <property type="protein sequence ID" value="CCO46111.1"/>
    <property type="molecule type" value="Genomic_DNA"/>
</dbReference>
<feature type="transmembrane region" description="Helical" evidence="6">
    <location>
        <begin position="186"/>
        <end position="212"/>
    </location>
</feature>
<dbReference type="PANTHER" id="PTHR30294">
    <property type="entry name" value="MEMBRANE COMPONENT OF ABC TRANSPORTER YHHJ-RELATED"/>
    <property type="match status" value="1"/>
</dbReference>
<keyword evidence="4 6" id="KW-1133">Transmembrane helix</keyword>
<evidence type="ECO:0000313" key="8">
    <source>
        <dbReference type="EMBL" id="CCO46111.1"/>
    </source>
</evidence>
<sequence length="382" mass="42016">MNTLTRLSGQLEIVKADKWLLSALTWIPLVVAFIIWAVFAQGLARDLKIGIVDLDNTAFSHQLIRHYDASPSLKITASYPDTLSASQALTSGDIYGYVVIPRNSFKQTALNQPPQVSAFVNTQYILIGRLINSALLQAQGMFNAKVEAGKALAKGDTTSSQALVSALPSRSQITPLFNSNTNYSQFLLGAVVPAIWQIAIVVGTVMILAANLRLRGAAQWLGQSPVRHVISSLAPYFPVFMLQGLGMLAWFYLGLKWPFHGNVVVLFLAQILMVLACMIMGSLFFFISLDATRAMSFAGAFTAPSFAFMGITFPVTEMNQWAQAWRSMLPVSHYIEAHVYQSNYGASFLDTLNELVPMAGYLIPFVILLILIKKKSKQVVLR</sequence>
<evidence type="ECO:0000256" key="4">
    <source>
        <dbReference type="ARBA" id="ARBA00022989"/>
    </source>
</evidence>
<feature type="domain" description="ABC-2 type transporter transmembrane" evidence="7">
    <location>
        <begin position="18"/>
        <end position="370"/>
    </location>
</feature>
<dbReference type="RefSeq" id="WP_022611351.1">
    <property type="nucleotide sequence ID" value="NZ_LK391965.1"/>
</dbReference>
<dbReference type="InterPro" id="IPR051449">
    <property type="entry name" value="ABC-2_transporter_component"/>
</dbReference>
<dbReference type="AlphaFoldDB" id="A0AAV2VN11"/>
<evidence type="ECO:0000256" key="3">
    <source>
        <dbReference type="ARBA" id="ARBA00022692"/>
    </source>
</evidence>
<comment type="caution">
    <text evidence="8">The sequence shown here is derived from an EMBL/GenBank/DDBJ whole genome shotgun (WGS) entry which is preliminary data.</text>
</comment>
<accession>A0AAV2VN11</accession>
<dbReference type="GO" id="GO:0140359">
    <property type="term" value="F:ABC-type transporter activity"/>
    <property type="evidence" value="ECO:0007669"/>
    <property type="project" value="InterPro"/>
</dbReference>
<keyword evidence="3 6" id="KW-0812">Transmembrane</keyword>
<evidence type="ECO:0000256" key="2">
    <source>
        <dbReference type="ARBA" id="ARBA00022475"/>
    </source>
</evidence>
<comment type="subcellular location">
    <subcellularLocation>
        <location evidence="1">Cell membrane</location>
        <topology evidence="1">Multi-pass membrane protein</topology>
    </subcellularLocation>
</comment>
<feature type="transmembrane region" description="Helical" evidence="6">
    <location>
        <begin position="294"/>
        <end position="315"/>
    </location>
</feature>
<dbReference type="Proteomes" id="UP000018211">
    <property type="component" value="Unassembled WGS sequence"/>
</dbReference>
<dbReference type="Pfam" id="PF12698">
    <property type="entry name" value="ABC2_membrane_3"/>
    <property type="match status" value="1"/>
</dbReference>
<feature type="transmembrane region" description="Helical" evidence="6">
    <location>
        <begin position="233"/>
        <end position="253"/>
    </location>
</feature>
<feature type="transmembrane region" description="Helical" evidence="6">
    <location>
        <begin position="355"/>
        <end position="372"/>
    </location>
</feature>
<evidence type="ECO:0000313" key="9">
    <source>
        <dbReference type="Proteomes" id="UP000018211"/>
    </source>
</evidence>
<feature type="transmembrane region" description="Helical" evidence="6">
    <location>
        <begin position="20"/>
        <end position="39"/>
    </location>
</feature>
<dbReference type="GO" id="GO:0005886">
    <property type="term" value="C:plasma membrane"/>
    <property type="evidence" value="ECO:0007669"/>
    <property type="project" value="UniProtKB-SubCell"/>
</dbReference>
<dbReference type="Gene3D" id="3.40.1710.10">
    <property type="entry name" value="abc type-2 transporter like domain"/>
    <property type="match status" value="1"/>
</dbReference>
<organism evidence="8 9">
    <name type="scientific">Vibrio nigripulchritudo SOn1</name>
    <dbReference type="NCBI Taxonomy" id="1238450"/>
    <lineage>
        <taxon>Bacteria</taxon>
        <taxon>Pseudomonadati</taxon>
        <taxon>Pseudomonadota</taxon>
        <taxon>Gammaproteobacteria</taxon>
        <taxon>Vibrionales</taxon>
        <taxon>Vibrionaceae</taxon>
        <taxon>Vibrio</taxon>
    </lineage>
</organism>
<keyword evidence="5 6" id="KW-0472">Membrane</keyword>
<dbReference type="PANTHER" id="PTHR30294:SF47">
    <property type="entry name" value="INNER MEMBRANE TRANSPORT PERMEASE YHHJ"/>
    <property type="match status" value="1"/>
</dbReference>
<evidence type="ECO:0000256" key="5">
    <source>
        <dbReference type="ARBA" id="ARBA00023136"/>
    </source>
</evidence>
<evidence type="ECO:0000256" key="1">
    <source>
        <dbReference type="ARBA" id="ARBA00004651"/>
    </source>
</evidence>
<dbReference type="InterPro" id="IPR013525">
    <property type="entry name" value="ABC2_TM"/>
</dbReference>
<feature type="transmembrane region" description="Helical" evidence="6">
    <location>
        <begin position="265"/>
        <end position="287"/>
    </location>
</feature>
<keyword evidence="2" id="KW-1003">Cell membrane</keyword>
<reference evidence="8 9" key="1">
    <citation type="journal article" date="2013" name="ISME J.">
        <title>Comparative genomics of pathogenic lineages of Vibrio nigripulchritudo identifies virulence-associated traits.</title>
        <authorList>
            <person name="Goudenege D."/>
            <person name="Labreuche Y."/>
            <person name="Krin E."/>
            <person name="Ansquer D."/>
            <person name="Mangenot S."/>
            <person name="Calteau A."/>
            <person name="Medigue C."/>
            <person name="Mazel D."/>
            <person name="Polz M.F."/>
            <person name="Le Roux F."/>
        </authorList>
    </citation>
    <scope>NUCLEOTIDE SEQUENCE [LARGE SCALE GENOMIC DNA]</scope>
    <source>
        <strain evidence="8 9">SOn1</strain>
    </source>
</reference>
<evidence type="ECO:0000259" key="7">
    <source>
        <dbReference type="Pfam" id="PF12698"/>
    </source>
</evidence>
<evidence type="ECO:0000256" key="6">
    <source>
        <dbReference type="SAM" id="Phobius"/>
    </source>
</evidence>
<proteinExistence type="predicted"/>
<protein>
    <submittedName>
        <fullName evidence="8">ABC-type multidrug transport system,permease component</fullName>
    </submittedName>
</protein>